<comment type="subcellular location">
    <subcellularLocation>
        <location evidence="1">Mitochondrion</location>
    </subcellularLocation>
</comment>
<sequence length="158" mass="18100">MVALSSTVGRDLTASHFKFHDDPYLMPRSNPDKRQFALSQEAGRNAARWIRDHKPELFSHQTAQPFSQAYAPVEVFDTDSAVSEETLLRLIDEVRVSDAVTVYRKLAAENAELSRETRQALLELLCYHNCDDTLAEDRIEERWFASTAVATKVRNTWK</sequence>
<gene>
    <name evidence="5" type="ORF">FJT64_021204</name>
</gene>
<name>A0A6A4WZJ7_AMPAM</name>
<dbReference type="GO" id="GO:0032543">
    <property type="term" value="P:mitochondrial translation"/>
    <property type="evidence" value="ECO:0007669"/>
    <property type="project" value="InterPro"/>
</dbReference>
<dbReference type="GO" id="GO:0019843">
    <property type="term" value="F:rRNA binding"/>
    <property type="evidence" value="ECO:0007669"/>
    <property type="project" value="InterPro"/>
</dbReference>
<evidence type="ECO:0000256" key="1">
    <source>
        <dbReference type="ARBA" id="ARBA00004173"/>
    </source>
</evidence>
<dbReference type="Pfam" id="PF22330">
    <property type="entry name" value="Rib_mS39_PPR"/>
    <property type="match status" value="1"/>
</dbReference>
<keyword evidence="6" id="KW-1185">Reference proteome</keyword>
<dbReference type="InterPro" id="IPR037387">
    <property type="entry name" value="PTCD3"/>
</dbReference>
<keyword evidence="2" id="KW-0677">Repeat</keyword>
<dbReference type="OrthoDB" id="185373at2759"/>
<protein>
    <submittedName>
        <fullName evidence="5">Protein PTCD3, mitochondrial</fullName>
    </submittedName>
</protein>
<keyword evidence="3" id="KW-0809">Transit peptide</keyword>
<reference evidence="5 6" key="1">
    <citation type="submission" date="2019-07" db="EMBL/GenBank/DDBJ databases">
        <title>Draft genome assembly of a fouling barnacle, Amphibalanus amphitrite (Darwin, 1854): The first reference genome for Thecostraca.</title>
        <authorList>
            <person name="Kim W."/>
        </authorList>
    </citation>
    <scope>NUCLEOTIDE SEQUENCE [LARGE SCALE GENOMIC DNA]</scope>
    <source>
        <strain evidence="5">SNU_AA5</strain>
        <tissue evidence="5">Soma without cirri and trophi</tissue>
    </source>
</reference>
<dbReference type="PANTHER" id="PTHR16276">
    <property type="entry name" value="PENTATRICOPEPTIDE REPEAT DOMAIN-CONTAINING PROTEIN 3"/>
    <property type="match status" value="1"/>
</dbReference>
<evidence type="ECO:0000256" key="4">
    <source>
        <dbReference type="ARBA" id="ARBA00023128"/>
    </source>
</evidence>
<dbReference type="Proteomes" id="UP000440578">
    <property type="component" value="Unassembled WGS sequence"/>
</dbReference>
<evidence type="ECO:0000256" key="3">
    <source>
        <dbReference type="ARBA" id="ARBA00022946"/>
    </source>
</evidence>
<accession>A0A6A4WZJ7</accession>
<evidence type="ECO:0000256" key="2">
    <source>
        <dbReference type="ARBA" id="ARBA00022737"/>
    </source>
</evidence>
<dbReference type="GO" id="GO:0043024">
    <property type="term" value="F:ribosomal small subunit binding"/>
    <property type="evidence" value="ECO:0007669"/>
    <property type="project" value="InterPro"/>
</dbReference>
<organism evidence="5 6">
    <name type="scientific">Amphibalanus amphitrite</name>
    <name type="common">Striped barnacle</name>
    <name type="synonym">Balanus amphitrite</name>
    <dbReference type="NCBI Taxonomy" id="1232801"/>
    <lineage>
        <taxon>Eukaryota</taxon>
        <taxon>Metazoa</taxon>
        <taxon>Ecdysozoa</taxon>
        <taxon>Arthropoda</taxon>
        <taxon>Crustacea</taxon>
        <taxon>Multicrustacea</taxon>
        <taxon>Cirripedia</taxon>
        <taxon>Thoracica</taxon>
        <taxon>Thoracicalcarea</taxon>
        <taxon>Balanomorpha</taxon>
        <taxon>Balanoidea</taxon>
        <taxon>Balanidae</taxon>
        <taxon>Amphibalaninae</taxon>
        <taxon>Amphibalanus</taxon>
    </lineage>
</organism>
<dbReference type="AlphaFoldDB" id="A0A6A4WZJ7"/>
<dbReference type="GO" id="GO:0005739">
    <property type="term" value="C:mitochondrion"/>
    <property type="evidence" value="ECO:0007669"/>
    <property type="project" value="UniProtKB-SubCell"/>
</dbReference>
<dbReference type="InterPro" id="IPR055063">
    <property type="entry name" value="Rib_mS39_PPR"/>
</dbReference>
<proteinExistence type="predicted"/>
<evidence type="ECO:0000313" key="6">
    <source>
        <dbReference type="Proteomes" id="UP000440578"/>
    </source>
</evidence>
<evidence type="ECO:0000313" key="5">
    <source>
        <dbReference type="EMBL" id="KAF0307481.1"/>
    </source>
</evidence>
<keyword evidence="4" id="KW-0496">Mitochondrion</keyword>
<comment type="caution">
    <text evidence="5">The sequence shown here is derived from an EMBL/GenBank/DDBJ whole genome shotgun (WGS) entry which is preliminary data.</text>
</comment>
<dbReference type="PANTHER" id="PTHR16276:SF1">
    <property type="entry name" value="SMALL RIBOSOMAL SUBUNIT PROTEIN MS39"/>
    <property type="match status" value="1"/>
</dbReference>
<dbReference type="EMBL" id="VIIS01000567">
    <property type="protein sequence ID" value="KAF0307481.1"/>
    <property type="molecule type" value="Genomic_DNA"/>
</dbReference>